<dbReference type="NCBIfam" id="TIGR04183">
    <property type="entry name" value="Por_Secre_tail"/>
    <property type="match status" value="1"/>
</dbReference>
<proteinExistence type="predicted"/>
<protein>
    <submittedName>
        <fullName evidence="2">T9SS type A sorting domain-containing protein</fullName>
    </submittedName>
</protein>
<organism evidence="2 3">
    <name type="scientific">Arcicella gelida</name>
    <dbReference type="NCBI Taxonomy" id="2984195"/>
    <lineage>
        <taxon>Bacteria</taxon>
        <taxon>Pseudomonadati</taxon>
        <taxon>Bacteroidota</taxon>
        <taxon>Cytophagia</taxon>
        <taxon>Cytophagales</taxon>
        <taxon>Flectobacillaceae</taxon>
        <taxon>Arcicella</taxon>
    </lineage>
</organism>
<reference evidence="2 3" key="1">
    <citation type="submission" date="2023-12" db="EMBL/GenBank/DDBJ databases">
        <title>Novel species of the genus Arcicella isolated from rivers.</title>
        <authorList>
            <person name="Lu H."/>
        </authorList>
    </citation>
    <scope>NUCLEOTIDE SEQUENCE [LARGE SCALE GENOMIC DNA]</scope>
    <source>
        <strain evidence="2 3">DC2W</strain>
    </source>
</reference>
<evidence type="ECO:0000313" key="2">
    <source>
        <dbReference type="EMBL" id="MEA5404618.1"/>
    </source>
</evidence>
<evidence type="ECO:0000313" key="3">
    <source>
        <dbReference type="Proteomes" id="UP001303899"/>
    </source>
</evidence>
<name>A0ABU5S814_9BACT</name>
<accession>A0ABU5S814</accession>
<dbReference type="Pfam" id="PF18962">
    <property type="entry name" value="Por_Secre_tail"/>
    <property type="match status" value="1"/>
</dbReference>
<feature type="domain" description="Secretion system C-terminal sorting" evidence="1">
    <location>
        <begin position="269"/>
        <end position="352"/>
    </location>
</feature>
<keyword evidence="3" id="KW-1185">Reference proteome</keyword>
<dbReference type="EMBL" id="JAYGIL010000022">
    <property type="protein sequence ID" value="MEA5404618.1"/>
    <property type="molecule type" value="Genomic_DNA"/>
</dbReference>
<comment type="caution">
    <text evidence="2">The sequence shown here is derived from an EMBL/GenBank/DDBJ whole genome shotgun (WGS) entry which is preliminary data.</text>
</comment>
<dbReference type="RefSeq" id="WP_323698055.1">
    <property type="nucleotide sequence ID" value="NZ_JAYGIL010000022.1"/>
</dbReference>
<dbReference type="InterPro" id="IPR026444">
    <property type="entry name" value="Secre_tail"/>
</dbReference>
<dbReference type="Proteomes" id="UP001303899">
    <property type="component" value="Unassembled WGS sequence"/>
</dbReference>
<evidence type="ECO:0000259" key="1">
    <source>
        <dbReference type="Pfam" id="PF18962"/>
    </source>
</evidence>
<gene>
    <name evidence="2" type="ORF">VB776_16920</name>
</gene>
<sequence>MKKILSLFVITVFSQWSFSQTNATILTPKGSFVSDAVHPQEISQNDINTINSYYDNYVVGPSAQRIGSATKSYNCHGYAWFNADGGSRVWIGYYGDTAEDIFWNDGSYVSSGITSGAKVSFSGNHSAIVTSDSQWFISKWGLEPLMRHRDNYYPNGYGSIVGYYVKSCNSSPYFTPEIMVNNQPASSNTNVCNYATLSWSNNQSASYTWQFDPISLSSNGSLSPSGGWCNVNIWGSFVRIRSTISNSCGSGSFFFYLYNCGNGYSSYVVYPNPAVEEITVEFKDSDSNLVENEVKNFKIFDEKGNLVKEITGNDSLMEENKVKINTSDLKKGTYYLHFNAKNQDIKRHKIIID</sequence>